<proteinExistence type="predicted"/>
<protein>
    <submittedName>
        <fullName evidence="2">Uncharacterized protein</fullName>
    </submittedName>
</protein>
<organism evidence="2 3">
    <name type="scientific">Araneus ventricosus</name>
    <name type="common">Orbweaver spider</name>
    <name type="synonym">Epeira ventricosa</name>
    <dbReference type="NCBI Taxonomy" id="182803"/>
    <lineage>
        <taxon>Eukaryota</taxon>
        <taxon>Metazoa</taxon>
        <taxon>Ecdysozoa</taxon>
        <taxon>Arthropoda</taxon>
        <taxon>Chelicerata</taxon>
        <taxon>Arachnida</taxon>
        <taxon>Araneae</taxon>
        <taxon>Araneomorphae</taxon>
        <taxon>Entelegynae</taxon>
        <taxon>Araneoidea</taxon>
        <taxon>Araneidae</taxon>
        <taxon>Araneus</taxon>
    </lineage>
</organism>
<evidence type="ECO:0000313" key="3">
    <source>
        <dbReference type="Proteomes" id="UP000499080"/>
    </source>
</evidence>
<feature type="region of interest" description="Disordered" evidence="1">
    <location>
        <begin position="163"/>
        <end position="204"/>
    </location>
</feature>
<dbReference type="EMBL" id="BGPR01002426">
    <property type="protein sequence ID" value="GBM73234.1"/>
    <property type="molecule type" value="Genomic_DNA"/>
</dbReference>
<evidence type="ECO:0000313" key="2">
    <source>
        <dbReference type="EMBL" id="GBM73234.1"/>
    </source>
</evidence>
<feature type="compositionally biased region" description="Polar residues" evidence="1">
    <location>
        <begin position="193"/>
        <end position="204"/>
    </location>
</feature>
<dbReference type="Proteomes" id="UP000499080">
    <property type="component" value="Unassembled WGS sequence"/>
</dbReference>
<dbReference type="AlphaFoldDB" id="A0A4Y2I6J2"/>
<comment type="caution">
    <text evidence="2">The sequence shown here is derived from an EMBL/GenBank/DDBJ whole genome shotgun (WGS) entry which is preliminary data.</text>
</comment>
<feature type="compositionally biased region" description="Polar residues" evidence="1">
    <location>
        <begin position="47"/>
        <end position="56"/>
    </location>
</feature>
<sequence>MKLVCKIDIKIADLYQILEPVVKETGTKCMLDSVHYTTKLNKERRSQSSFSIVSQTHHSRPPKPIHAAQISPKPGNMNGVAERPSNIQPSVIKTSRPSERCARFNLSNGEFAALRPVFPRVLSAVRFIPRRRKRKNRCGSWARRTCCFALWWRQIFYHQRVRPQTASVHPPRAPPEDGRHAPWESHWSEFHRPQSTSTETSGAT</sequence>
<feature type="region of interest" description="Disordered" evidence="1">
    <location>
        <begin position="46"/>
        <end position="71"/>
    </location>
</feature>
<gene>
    <name evidence="2" type="ORF">AVEN_94681_1</name>
</gene>
<accession>A0A4Y2I6J2</accession>
<reference evidence="2 3" key="1">
    <citation type="journal article" date="2019" name="Sci. Rep.">
        <title>Orb-weaving spider Araneus ventricosus genome elucidates the spidroin gene catalogue.</title>
        <authorList>
            <person name="Kono N."/>
            <person name="Nakamura H."/>
            <person name="Ohtoshi R."/>
            <person name="Moran D.A.P."/>
            <person name="Shinohara A."/>
            <person name="Yoshida Y."/>
            <person name="Fujiwara M."/>
            <person name="Mori M."/>
            <person name="Tomita M."/>
            <person name="Arakawa K."/>
        </authorList>
    </citation>
    <scope>NUCLEOTIDE SEQUENCE [LARGE SCALE GENOMIC DNA]</scope>
</reference>
<evidence type="ECO:0000256" key="1">
    <source>
        <dbReference type="SAM" id="MobiDB-lite"/>
    </source>
</evidence>
<keyword evidence="3" id="KW-1185">Reference proteome</keyword>
<name>A0A4Y2I6J2_ARAVE</name>
<feature type="compositionally biased region" description="Basic and acidic residues" evidence="1">
    <location>
        <begin position="174"/>
        <end position="192"/>
    </location>
</feature>